<reference evidence="1" key="1">
    <citation type="submission" date="2020-12" db="EMBL/GenBank/DDBJ databases">
        <title>Paenibacillus polymyxa LMG 27872: a double-edged sword.</title>
        <authorList>
            <person name="Langendries S."/>
            <person name="Garcia Mendez S."/>
            <person name="Beirinckx S."/>
            <person name="Viaene T."/>
            <person name="Baeyen S."/>
            <person name="Goeminne G."/>
            <person name="Willems A."/>
            <person name="Debode J."/>
            <person name="Goormachtig S."/>
        </authorList>
    </citation>
    <scope>NUCLEOTIDE SEQUENCE</scope>
    <source>
        <strain evidence="1">LMG 27872</strain>
    </source>
</reference>
<proteinExistence type="predicted"/>
<evidence type="ECO:0000313" key="1">
    <source>
        <dbReference type="EMBL" id="MBM0631669.1"/>
    </source>
</evidence>
<dbReference type="AlphaFoldDB" id="A0A8I1IX41"/>
<comment type="caution">
    <text evidence="1">The sequence shown here is derived from an EMBL/GenBank/DDBJ whole genome shotgun (WGS) entry which is preliminary data.</text>
</comment>
<evidence type="ECO:0000313" key="2">
    <source>
        <dbReference type="Proteomes" id="UP000650605"/>
    </source>
</evidence>
<dbReference type="EMBL" id="JAEHFQ010000001">
    <property type="protein sequence ID" value="MBM0631669.1"/>
    <property type="molecule type" value="Genomic_DNA"/>
</dbReference>
<name>A0A8I1IX41_PAEPO</name>
<dbReference type="Proteomes" id="UP000650605">
    <property type="component" value="Unassembled WGS sequence"/>
</dbReference>
<organism evidence="1 2">
    <name type="scientific">Paenibacillus polymyxa</name>
    <name type="common">Bacillus polymyxa</name>
    <dbReference type="NCBI Taxonomy" id="1406"/>
    <lineage>
        <taxon>Bacteria</taxon>
        <taxon>Bacillati</taxon>
        <taxon>Bacillota</taxon>
        <taxon>Bacilli</taxon>
        <taxon>Bacillales</taxon>
        <taxon>Paenibacillaceae</taxon>
        <taxon>Paenibacillus</taxon>
    </lineage>
</organism>
<protein>
    <submittedName>
        <fullName evidence="1">Uncharacterized protein</fullName>
    </submittedName>
</protein>
<accession>A0A8I1IX41</accession>
<gene>
    <name evidence="1" type="ORF">JDW19_00755</name>
</gene>
<sequence>MPFYAYHQTTGMKYHIDDWLRFFPEEFPVCDLCKNILKIRAKSSVGNVAAHFYHESNTNCPSIESNRKRYEGLRPTERDEYNAHLMKELTSQHLDKVYLRCKHLLNNNLSYSQYKEMLIAANKSDIWYYKGLIFKYVPYVLLVNYGVFKEQGKFFVFESNLNNYDDLWNHQKSIKNRIWRVDTTSNDVEEFTMIDDLILKDYFFKYRDLLK</sequence>